<feature type="compositionally biased region" description="Polar residues" evidence="1">
    <location>
        <begin position="46"/>
        <end position="63"/>
    </location>
</feature>
<keyword evidence="3" id="KW-1185">Reference proteome</keyword>
<name>A0ABN8I6H5_9NEOP</name>
<dbReference type="Proteomes" id="UP000837857">
    <property type="component" value="Chromosome 15"/>
</dbReference>
<evidence type="ECO:0000313" key="2">
    <source>
        <dbReference type="EMBL" id="CAH2043966.1"/>
    </source>
</evidence>
<organism evidence="2 3">
    <name type="scientific">Iphiclides podalirius</name>
    <name type="common">scarce swallowtail</name>
    <dbReference type="NCBI Taxonomy" id="110791"/>
    <lineage>
        <taxon>Eukaryota</taxon>
        <taxon>Metazoa</taxon>
        <taxon>Ecdysozoa</taxon>
        <taxon>Arthropoda</taxon>
        <taxon>Hexapoda</taxon>
        <taxon>Insecta</taxon>
        <taxon>Pterygota</taxon>
        <taxon>Neoptera</taxon>
        <taxon>Endopterygota</taxon>
        <taxon>Lepidoptera</taxon>
        <taxon>Glossata</taxon>
        <taxon>Ditrysia</taxon>
        <taxon>Papilionoidea</taxon>
        <taxon>Papilionidae</taxon>
        <taxon>Papilioninae</taxon>
        <taxon>Iphiclides</taxon>
    </lineage>
</organism>
<gene>
    <name evidence="2" type="ORF">IPOD504_LOCUS4527</name>
</gene>
<reference evidence="2" key="1">
    <citation type="submission" date="2022-03" db="EMBL/GenBank/DDBJ databases">
        <authorList>
            <person name="Martin H S."/>
        </authorList>
    </citation>
    <scope>NUCLEOTIDE SEQUENCE</scope>
</reference>
<sequence length="70" mass="7767">MAVLLAAERSRPWENYRPWRAVASDRGRVTTSARAAITSADVGPATDSTGNRSPTVDQPTQRDLNLHQYR</sequence>
<accession>A0ABN8I6H5</accession>
<feature type="region of interest" description="Disordered" evidence="1">
    <location>
        <begin position="34"/>
        <end position="70"/>
    </location>
</feature>
<feature type="non-terminal residue" evidence="2">
    <location>
        <position position="1"/>
    </location>
</feature>
<evidence type="ECO:0000313" key="3">
    <source>
        <dbReference type="Proteomes" id="UP000837857"/>
    </source>
</evidence>
<evidence type="ECO:0000256" key="1">
    <source>
        <dbReference type="SAM" id="MobiDB-lite"/>
    </source>
</evidence>
<proteinExistence type="predicted"/>
<dbReference type="EMBL" id="OW152827">
    <property type="protein sequence ID" value="CAH2043966.1"/>
    <property type="molecule type" value="Genomic_DNA"/>
</dbReference>
<protein>
    <submittedName>
        <fullName evidence="2">Uncharacterized protein</fullName>
    </submittedName>
</protein>